<evidence type="ECO:0000313" key="2">
    <source>
        <dbReference type="EMBL" id="CAF4200491.1"/>
    </source>
</evidence>
<dbReference type="Proteomes" id="UP000663836">
    <property type="component" value="Unassembled WGS sequence"/>
</dbReference>
<name>A0A820B522_9BILA</name>
<gene>
    <name evidence="2" type="ORF">JBS370_LOCUS36495</name>
</gene>
<sequence length="165" mass="18683">EPTTPYPTLIFISDQIHIYVDFILIVSTTSPDDALGLLIAMYNIFELNFRKNSRVVRFLCCIFHNNKRFLSNAMRLLIKENNIEIMNETNRLQVAPSNSLYNNSTIQSSNSQTSTQHKIIESNASINGENETNGSNLTNSSYSNNSVDLHDKTPVVLNESFLHLV</sequence>
<feature type="compositionally biased region" description="Low complexity" evidence="1">
    <location>
        <begin position="133"/>
        <end position="145"/>
    </location>
</feature>
<reference evidence="2" key="1">
    <citation type="submission" date="2021-02" db="EMBL/GenBank/DDBJ databases">
        <authorList>
            <person name="Nowell W R."/>
        </authorList>
    </citation>
    <scope>NUCLEOTIDE SEQUENCE</scope>
</reference>
<evidence type="ECO:0000313" key="3">
    <source>
        <dbReference type="Proteomes" id="UP000663836"/>
    </source>
</evidence>
<proteinExistence type="predicted"/>
<accession>A0A820B522</accession>
<comment type="caution">
    <text evidence="2">The sequence shown here is derived from an EMBL/GenBank/DDBJ whole genome shotgun (WGS) entry which is preliminary data.</text>
</comment>
<evidence type="ECO:0000256" key="1">
    <source>
        <dbReference type="SAM" id="MobiDB-lite"/>
    </source>
</evidence>
<dbReference type="EMBL" id="CAJOBD010014497">
    <property type="protein sequence ID" value="CAF4200491.1"/>
    <property type="molecule type" value="Genomic_DNA"/>
</dbReference>
<feature type="compositionally biased region" description="Polar residues" evidence="1">
    <location>
        <begin position="123"/>
        <end position="132"/>
    </location>
</feature>
<dbReference type="AlphaFoldDB" id="A0A820B522"/>
<feature type="region of interest" description="Disordered" evidence="1">
    <location>
        <begin position="123"/>
        <end position="145"/>
    </location>
</feature>
<organism evidence="2 3">
    <name type="scientific">Rotaria sordida</name>
    <dbReference type="NCBI Taxonomy" id="392033"/>
    <lineage>
        <taxon>Eukaryota</taxon>
        <taxon>Metazoa</taxon>
        <taxon>Spiralia</taxon>
        <taxon>Gnathifera</taxon>
        <taxon>Rotifera</taxon>
        <taxon>Eurotatoria</taxon>
        <taxon>Bdelloidea</taxon>
        <taxon>Philodinida</taxon>
        <taxon>Philodinidae</taxon>
        <taxon>Rotaria</taxon>
    </lineage>
</organism>
<feature type="non-terminal residue" evidence="2">
    <location>
        <position position="1"/>
    </location>
</feature>
<protein>
    <submittedName>
        <fullName evidence="2">Uncharacterized protein</fullName>
    </submittedName>
</protein>